<evidence type="ECO:0000256" key="1">
    <source>
        <dbReference type="SAM" id="MobiDB-lite"/>
    </source>
</evidence>
<name>A0AAV1S3B4_9ROSI</name>
<gene>
    <name evidence="2" type="ORF">DCAF_LOCUS17135</name>
</gene>
<protein>
    <recommendedName>
        <fullName evidence="4">Ribosomal protein S7</fullName>
    </recommendedName>
</protein>
<dbReference type="EMBL" id="CAWUPB010001160">
    <property type="protein sequence ID" value="CAK7343102.1"/>
    <property type="molecule type" value="Genomic_DNA"/>
</dbReference>
<dbReference type="Proteomes" id="UP001314170">
    <property type="component" value="Unassembled WGS sequence"/>
</dbReference>
<feature type="region of interest" description="Disordered" evidence="1">
    <location>
        <begin position="45"/>
        <end position="71"/>
    </location>
</feature>
<feature type="compositionally biased region" description="Basic and acidic residues" evidence="1">
    <location>
        <begin position="59"/>
        <end position="68"/>
    </location>
</feature>
<organism evidence="2 3">
    <name type="scientific">Dovyalis caffra</name>
    <dbReference type="NCBI Taxonomy" id="77055"/>
    <lineage>
        <taxon>Eukaryota</taxon>
        <taxon>Viridiplantae</taxon>
        <taxon>Streptophyta</taxon>
        <taxon>Embryophyta</taxon>
        <taxon>Tracheophyta</taxon>
        <taxon>Spermatophyta</taxon>
        <taxon>Magnoliopsida</taxon>
        <taxon>eudicotyledons</taxon>
        <taxon>Gunneridae</taxon>
        <taxon>Pentapetalae</taxon>
        <taxon>rosids</taxon>
        <taxon>fabids</taxon>
        <taxon>Malpighiales</taxon>
        <taxon>Salicaceae</taxon>
        <taxon>Flacourtieae</taxon>
        <taxon>Dovyalis</taxon>
    </lineage>
</organism>
<evidence type="ECO:0000313" key="3">
    <source>
        <dbReference type="Proteomes" id="UP001314170"/>
    </source>
</evidence>
<evidence type="ECO:0008006" key="4">
    <source>
        <dbReference type="Google" id="ProtNLM"/>
    </source>
</evidence>
<evidence type="ECO:0000313" key="2">
    <source>
        <dbReference type="EMBL" id="CAK7343102.1"/>
    </source>
</evidence>
<proteinExistence type="predicted"/>
<keyword evidence="3" id="KW-1185">Reference proteome</keyword>
<comment type="caution">
    <text evidence="2">The sequence shown here is derived from an EMBL/GenBank/DDBJ whole genome shotgun (WGS) entry which is preliminary data.</text>
</comment>
<dbReference type="AlphaFoldDB" id="A0AAV1S3B4"/>
<reference evidence="2 3" key="1">
    <citation type="submission" date="2024-01" db="EMBL/GenBank/DDBJ databases">
        <authorList>
            <person name="Waweru B."/>
        </authorList>
    </citation>
    <scope>NUCLEOTIDE SEQUENCE [LARGE SCALE GENOMIC DNA]</scope>
</reference>
<feature type="compositionally biased region" description="Polar residues" evidence="1">
    <location>
        <begin position="45"/>
        <end position="58"/>
    </location>
</feature>
<sequence length="128" mass="14300">MDVLVTARGIIKKLKALPRRVNIGEARNVGLMDRFLQNHYVKSVSAGQKGNSSRGSCSSHEKRRELGHNHLSSGSQQCAIALIKSSGRRHDDLVKYAQVIAYSIEMVATFRTSMPEILHTRYTSLSYI</sequence>
<accession>A0AAV1S3B4</accession>